<dbReference type="Pfam" id="PF12771">
    <property type="entry name" value="SusD-like_2"/>
    <property type="match status" value="1"/>
</dbReference>
<dbReference type="InterPro" id="IPR011990">
    <property type="entry name" value="TPR-like_helical_dom_sf"/>
</dbReference>
<gene>
    <name evidence="1" type="ORF">FC093_04640</name>
</gene>
<name>A0A4U3L925_9BACT</name>
<dbReference type="RefSeq" id="WP_137260573.1">
    <property type="nucleotide sequence ID" value="NZ_SZQL01000002.1"/>
</dbReference>
<dbReference type="InterPro" id="IPR041662">
    <property type="entry name" value="SusD-like_2"/>
</dbReference>
<dbReference type="OrthoDB" id="614457at2"/>
<accession>A0A4U3L925</accession>
<dbReference type="EMBL" id="SZQL01000002">
    <property type="protein sequence ID" value="TKK70974.1"/>
    <property type="molecule type" value="Genomic_DNA"/>
</dbReference>
<dbReference type="Pfam" id="PF12741">
    <property type="entry name" value="SusD-like"/>
    <property type="match status" value="1"/>
</dbReference>
<dbReference type="SUPFAM" id="SSF48452">
    <property type="entry name" value="TPR-like"/>
    <property type="match status" value="1"/>
</dbReference>
<proteinExistence type="predicted"/>
<keyword evidence="1" id="KW-0449">Lipoprotein</keyword>
<evidence type="ECO:0000313" key="1">
    <source>
        <dbReference type="EMBL" id="TKK70974.1"/>
    </source>
</evidence>
<evidence type="ECO:0000313" key="2">
    <source>
        <dbReference type="Proteomes" id="UP000305848"/>
    </source>
</evidence>
<dbReference type="PROSITE" id="PS51257">
    <property type="entry name" value="PROKAR_LIPOPROTEIN"/>
    <property type="match status" value="1"/>
</dbReference>
<protein>
    <submittedName>
        <fullName evidence="1">SusD/RagB family nutrient-binding outer membrane lipoprotein</fullName>
    </submittedName>
</protein>
<comment type="caution">
    <text evidence="1">The sequence shown here is derived from an EMBL/GenBank/DDBJ whole genome shotgun (WGS) entry which is preliminary data.</text>
</comment>
<reference evidence="1 2" key="1">
    <citation type="submission" date="2019-05" db="EMBL/GenBank/DDBJ databases">
        <title>Panacibacter sp. strain 17mud1-8 Genome sequencing and assembly.</title>
        <authorList>
            <person name="Chhetri G."/>
        </authorList>
    </citation>
    <scope>NUCLEOTIDE SEQUENCE [LARGE SCALE GENOMIC DNA]</scope>
    <source>
        <strain evidence="1 2">17mud1-8</strain>
    </source>
</reference>
<dbReference type="Gene3D" id="1.25.40.390">
    <property type="match status" value="1"/>
</dbReference>
<organism evidence="1 2">
    <name type="scientific">Ilyomonas limi</name>
    <dbReference type="NCBI Taxonomy" id="2575867"/>
    <lineage>
        <taxon>Bacteria</taxon>
        <taxon>Pseudomonadati</taxon>
        <taxon>Bacteroidota</taxon>
        <taxon>Chitinophagia</taxon>
        <taxon>Chitinophagales</taxon>
        <taxon>Chitinophagaceae</taxon>
        <taxon>Ilyomonas</taxon>
    </lineage>
</organism>
<sequence>MKKVIIVLIGVVVLGTSCKKYLDINKNPNAAISATPETVLPQAMTYTASVSNSYNTYGAQMVGYMANAGGYGGFGSNVTYDFGTTDYQGLWSSAYDVLEDLQYILKQTDTLPDYGYFNAAARILKAYNFELLVDTYNDVPYTEALEGLGELTPKYEDAKTIYVSLANQLDSAIATIHTAMDDQSNNPTSNVKDLSGNTDIMFRGNMTKWIQFANTIKLRLVVHAGGKVNFANTTFDEAGFLTTDALVNPGYTRDNGKQNPEWDTWVFKYNGDPGNKAWIATKFILGYYDGTILLDQGRGYASYYNFPSTASNQLGFESNDVPSWPTGSVWYSSASANSDRGSTTAGGSIGILKGPNMSQPLMLAAESYFLQAEAVLKGLITSELSDADLFVNGVKASYAYIYKNPDGSSEPGWDPEADYQLYLDDNPDSYLVHYDLANSMDQKLEAIITQKYVALNMINSNEAWNEYRRTHYPSIVNGSSDPHETFASLQSISTRPDELPTRILYPASESSYNPENKPTDVDKFTSLIFWALP</sequence>
<dbReference type="AlphaFoldDB" id="A0A4U3L925"/>
<keyword evidence="2" id="KW-1185">Reference proteome</keyword>
<dbReference type="InterPro" id="IPR024302">
    <property type="entry name" value="SusD-like"/>
</dbReference>
<dbReference type="Proteomes" id="UP000305848">
    <property type="component" value="Unassembled WGS sequence"/>
</dbReference>